<sequence length="51" mass="6276">QNKMQKILKLISNWMKRMMKMTLWAGESQKKMLNWISQKESGMKETKEEWE</sequence>
<organism evidence="1 2">
    <name type="scientific">Streblomastix strix</name>
    <dbReference type="NCBI Taxonomy" id="222440"/>
    <lineage>
        <taxon>Eukaryota</taxon>
        <taxon>Metamonada</taxon>
        <taxon>Preaxostyla</taxon>
        <taxon>Oxymonadida</taxon>
        <taxon>Streblomastigidae</taxon>
        <taxon>Streblomastix</taxon>
    </lineage>
</organism>
<accession>A0A5J4QAC5</accession>
<evidence type="ECO:0000313" key="1">
    <source>
        <dbReference type="EMBL" id="KAA6317854.1"/>
    </source>
</evidence>
<dbReference type="Proteomes" id="UP000324800">
    <property type="component" value="Unassembled WGS sequence"/>
</dbReference>
<proteinExistence type="predicted"/>
<gene>
    <name evidence="1" type="ORF">EZS28_055028</name>
</gene>
<dbReference type="AlphaFoldDB" id="A0A5J4QAC5"/>
<comment type="caution">
    <text evidence="1">The sequence shown here is derived from an EMBL/GenBank/DDBJ whole genome shotgun (WGS) entry which is preliminary data.</text>
</comment>
<name>A0A5J4QAC5_9EUKA</name>
<dbReference type="EMBL" id="SNRW01046460">
    <property type="protein sequence ID" value="KAA6317854.1"/>
    <property type="molecule type" value="Genomic_DNA"/>
</dbReference>
<feature type="non-terminal residue" evidence="1">
    <location>
        <position position="1"/>
    </location>
</feature>
<protein>
    <submittedName>
        <fullName evidence="1">Uncharacterized protein</fullName>
    </submittedName>
</protein>
<reference evidence="1 2" key="1">
    <citation type="submission" date="2019-03" db="EMBL/GenBank/DDBJ databases">
        <title>Single cell metagenomics reveals metabolic interactions within the superorganism composed of flagellate Streblomastix strix and complex community of Bacteroidetes bacteria on its surface.</title>
        <authorList>
            <person name="Treitli S.C."/>
            <person name="Kolisko M."/>
            <person name="Husnik F."/>
            <person name="Keeling P."/>
            <person name="Hampl V."/>
        </authorList>
    </citation>
    <scope>NUCLEOTIDE SEQUENCE [LARGE SCALE GENOMIC DNA]</scope>
    <source>
        <strain evidence="1">ST1C</strain>
    </source>
</reference>
<evidence type="ECO:0000313" key="2">
    <source>
        <dbReference type="Proteomes" id="UP000324800"/>
    </source>
</evidence>